<reference evidence="2 3" key="1">
    <citation type="submission" date="2014-04" db="EMBL/GenBank/DDBJ databases">
        <authorList>
            <person name="Sears C."/>
            <person name="Carroll K."/>
            <person name="Sack B.R."/>
            <person name="Qadri F."/>
            <person name="Myers L.L."/>
            <person name="Chung G.-T."/>
            <person name="Escheverria P."/>
            <person name="Fraser C.M."/>
            <person name="Sadzewicz L."/>
            <person name="Shefchek K.A."/>
            <person name="Tallon L."/>
            <person name="Das S.P."/>
            <person name="Daugherty S."/>
            <person name="Mongodin E.F."/>
        </authorList>
    </citation>
    <scope>NUCLEOTIDE SEQUENCE [LARGE SCALE GENOMIC DNA]</scope>
    <source>
        <strain evidence="2 3">3975 RP4</strain>
    </source>
</reference>
<dbReference type="EMBL" id="JNHM01000028">
    <property type="protein sequence ID" value="KDS53743.1"/>
    <property type="molecule type" value="Genomic_DNA"/>
</dbReference>
<accession>A0A069SHF1</accession>
<evidence type="ECO:0000313" key="3">
    <source>
        <dbReference type="Proteomes" id="UP000027661"/>
    </source>
</evidence>
<gene>
    <name evidence="2" type="ORF">M099_2159</name>
</gene>
<dbReference type="CDD" id="cd00060">
    <property type="entry name" value="FHA"/>
    <property type="match status" value="1"/>
</dbReference>
<evidence type="ECO:0000313" key="2">
    <source>
        <dbReference type="EMBL" id="KDS53743.1"/>
    </source>
</evidence>
<organism evidence="2 3">
    <name type="scientific">Phocaeicola vulgatus str. 3975 RP4</name>
    <dbReference type="NCBI Taxonomy" id="1339352"/>
    <lineage>
        <taxon>Bacteria</taxon>
        <taxon>Pseudomonadati</taxon>
        <taxon>Bacteroidota</taxon>
        <taxon>Bacteroidia</taxon>
        <taxon>Bacteroidales</taxon>
        <taxon>Bacteroidaceae</taxon>
        <taxon>Phocaeicola</taxon>
    </lineage>
</organism>
<dbReference type="InterPro" id="IPR000253">
    <property type="entry name" value="FHA_dom"/>
</dbReference>
<dbReference type="Proteomes" id="UP000027661">
    <property type="component" value="Unassembled WGS sequence"/>
</dbReference>
<dbReference type="Pfam" id="PF00498">
    <property type="entry name" value="FHA"/>
    <property type="match status" value="1"/>
</dbReference>
<name>A0A069SHF1_PHOVU</name>
<dbReference type="InterPro" id="IPR008984">
    <property type="entry name" value="SMAD_FHA_dom_sf"/>
</dbReference>
<proteinExistence type="predicted"/>
<sequence>MKRVLCPKCDNYITFDETKYTEGQSLVFVCDHCKKQFSIRIGKSKLKATRKEEILDEKANKEDFGSIVVVENVFGYKQVLPLMEGDNLIGRRSKGTEVDIPIETSDPSMDRRHCIINVKRNKQGEVIYTLRDNDSITGTFLMNEILGNKDRIRIEEGAIITLGATTLILRATEK</sequence>
<dbReference type="Gene3D" id="2.60.200.20">
    <property type="match status" value="1"/>
</dbReference>
<feature type="domain" description="FHA" evidence="1">
    <location>
        <begin position="87"/>
        <end position="146"/>
    </location>
</feature>
<evidence type="ECO:0000259" key="1">
    <source>
        <dbReference type="PROSITE" id="PS50006"/>
    </source>
</evidence>
<dbReference type="PROSITE" id="PS50006">
    <property type="entry name" value="FHA_DOMAIN"/>
    <property type="match status" value="1"/>
</dbReference>
<comment type="caution">
    <text evidence="2">The sequence shown here is derived from an EMBL/GenBank/DDBJ whole genome shotgun (WGS) entry which is preliminary data.</text>
</comment>
<dbReference type="RefSeq" id="WP_032952856.1">
    <property type="nucleotide sequence ID" value="NZ_JNHM01000028.1"/>
</dbReference>
<protein>
    <submittedName>
        <fullName evidence="2">FHA domain protein</fullName>
    </submittedName>
</protein>
<dbReference type="PATRIC" id="fig|1339352.3.peg.2085"/>
<dbReference type="SUPFAM" id="SSF49879">
    <property type="entry name" value="SMAD/FHA domain"/>
    <property type="match status" value="1"/>
</dbReference>
<dbReference type="AlphaFoldDB" id="A0A069SHF1"/>